<organism evidence="2 3">
    <name type="scientific">Mucilaginibacter lappiensis</name>
    <dbReference type="NCBI Taxonomy" id="354630"/>
    <lineage>
        <taxon>Bacteria</taxon>
        <taxon>Pseudomonadati</taxon>
        <taxon>Bacteroidota</taxon>
        <taxon>Sphingobacteriia</taxon>
        <taxon>Sphingobacteriales</taxon>
        <taxon>Sphingobacteriaceae</taxon>
        <taxon>Mucilaginibacter</taxon>
    </lineage>
</organism>
<dbReference type="RefSeq" id="WP_076372233.1">
    <property type="nucleotide sequence ID" value="NZ_FTMG01000003.1"/>
</dbReference>
<name>A0ABR6PI99_9SPHI</name>
<keyword evidence="1" id="KW-1133">Transmembrane helix</keyword>
<proteinExistence type="predicted"/>
<evidence type="ECO:0000313" key="2">
    <source>
        <dbReference type="EMBL" id="MBB6108944.1"/>
    </source>
</evidence>
<keyword evidence="1" id="KW-0472">Membrane</keyword>
<reference evidence="2 3" key="1">
    <citation type="submission" date="2020-08" db="EMBL/GenBank/DDBJ databases">
        <title>Genomic Encyclopedia of Type Strains, Phase IV (KMG-V): Genome sequencing to study the core and pangenomes of soil and plant-associated prokaryotes.</title>
        <authorList>
            <person name="Whitman W."/>
        </authorList>
    </citation>
    <scope>NUCLEOTIDE SEQUENCE [LARGE SCALE GENOMIC DNA]</scope>
    <source>
        <strain evidence="2 3">ANJLi2</strain>
    </source>
</reference>
<sequence length="104" mass="12238">MSFFYFFLIIGSVIVYLILRFDKQQRRKQKMLLKQTNDVQPLLLMQSLGQKLHRLNEALVQNTAKSEINAQLKKITTDYNCGLINMQVYNSQLNELLKRVEGRC</sequence>
<evidence type="ECO:0000313" key="3">
    <source>
        <dbReference type="Proteomes" id="UP000541583"/>
    </source>
</evidence>
<evidence type="ECO:0000256" key="1">
    <source>
        <dbReference type="SAM" id="Phobius"/>
    </source>
</evidence>
<feature type="transmembrane region" description="Helical" evidence="1">
    <location>
        <begin position="6"/>
        <end position="22"/>
    </location>
</feature>
<comment type="caution">
    <text evidence="2">The sequence shown here is derived from an EMBL/GenBank/DDBJ whole genome shotgun (WGS) entry which is preliminary data.</text>
</comment>
<accession>A0ABR6PI99</accession>
<dbReference type="EMBL" id="JACHCB010000003">
    <property type="protein sequence ID" value="MBB6108944.1"/>
    <property type="molecule type" value="Genomic_DNA"/>
</dbReference>
<protein>
    <submittedName>
        <fullName evidence="2">Uncharacterized membrane-anchored protein YhcB (DUF1043 family)</fullName>
    </submittedName>
</protein>
<gene>
    <name evidence="2" type="ORF">HDF23_001687</name>
</gene>
<keyword evidence="3" id="KW-1185">Reference proteome</keyword>
<dbReference type="Proteomes" id="UP000541583">
    <property type="component" value="Unassembled WGS sequence"/>
</dbReference>
<keyword evidence="1" id="KW-0812">Transmembrane</keyword>